<gene>
    <name evidence="1" type="ORF">Fadolivirus_1_1060</name>
</gene>
<dbReference type="EMBL" id="MT418680">
    <property type="protein sequence ID" value="QKF94518.1"/>
    <property type="molecule type" value="Genomic_DNA"/>
</dbReference>
<dbReference type="Proteomes" id="UP001162001">
    <property type="component" value="Segment"/>
</dbReference>
<proteinExistence type="predicted"/>
<evidence type="ECO:0000313" key="2">
    <source>
        <dbReference type="Proteomes" id="UP001162001"/>
    </source>
</evidence>
<name>A0A7D3R2H6_9VIRU</name>
<accession>A0A7D3R2H6</accession>
<keyword evidence="2" id="KW-1185">Reference proteome</keyword>
<reference evidence="1 2" key="1">
    <citation type="submission" date="2020-04" db="EMBL/GenBank/DDBJ databases">
        <title>Advantages and limits of metagenomic assembly and binning of a giant virus.</title>
        <authorList>
            <person name="Schulz F."/>
            <person name="Andreani J."/>
            <person name="Francis R."/>
            <person name="Boudjemaa H."/>
            <person name="Bou Khalil J.Y."/>
            <person name="Lee J."/>
            <person name="La Scola B."/>
            <person name="Woyke T."/>
        </authorList>
    </citation>
    <scope>NUCLEOTIDE SEQUENCE [LARGE SCALE GENOMIC DNA]</scope>
    <source>
        <strain evidence="1 2">FV1/VV64</strain>
    </source>
</reference>
<organism evidence="1 2">
    <name type="scientific">Fadolivirus FV1/VV64</name>
    <dbReference type="NCBI Taxonomy" id="3070911"/>
    <lineage>
        <taxon>Viruses</taxon>
        <taxon>Varidnaviria</taxon>
        <taxon>Bamfordvirae</taxon>
        <taxon>Nucleocytoviricota</taxon>
        <taxon>Megaviricetes</taxon>
        <taxon>Imitervirales</taxon>
        <taxon>Mimiviridae</taxon>
        <taxon>Klosneuvirinae</taxon>
        <taxon>Fadolivirus</taxon>
        <taxon>Fadolivirus algeromassiliense</taxon>
    </lineage>
</organism>
<evidence type="ECO:0000313" key="1">
    <source>
        <dbReference type="EMBL" id="QKF94518.1"/>
    </source>
</evidence>
<protein>
    <submittedName>
        <fullName evidence="1">Uncharacterized protein</fullName>
    </submittedName>
</protein>
<sequence length="116" mass="13790">MQDNSNVWKQCIDKIIEIVQYIIDDNDELVSFEEGYRSVYNIVQIHKKSSELAIALDNVFKINNDRMTKEKEGKINDILMYMIRSTKYQYLYNYDTDVPIDEKVIDDKDVIIQIDI</sequence>